<keyword evidence="2" id="KW-1185">Reference proteome</keyword>
<dbReference type="EMBL" id="JAJSOF020000003">
    <property type="protein sequence ID" value="KAJ4449992.1"/>
    <property type="molecule type" value="Genomic_DNA"/>
</dbReference>
<evidence type="ECO:0000313" key="1">
    <source>
        <dbReference type="EMBL" id="KAJ4449992.1"/>
    </source>
</evidence>
<name>A0ABQ8TV88_PERAM</name>
<dbReference type="Proteomes" id="UP001148838">
    <property type="component" value="Unassembled WGS sequence"/>
</dbReference>
<reference evidence="1 2" key="1">
    <citation type="journal article" date="2022" name="Allergy">
        <title>Genome assembly and annotation of Periplaneta americana reveal a comprehensive cockroach allergen profile.</title>
        <authorList>
            <person name="Wang L."/>
            <person name="Xiong Q."/>
            <person name="Saelim N."/>
            <person name="Wang L."/>
            <person name="Nong W."/>
            <person name="Wan A.T."/>
            <person name="Shi M."/>
            <person name="Liu X."/>
            <person name="Cao Q."/>
            <person name="Hui J.H.L."/>
            <person name="Sookrung N."/>
            <person name="Leung T.F."/>
            <person name="Tungtrongchitr A."/>
            <person name="Tsui S.K.W."/>
        </authorList>
    </citation>
    <scope>NUCLEOTIDE SEQUENCE [LARGE SCALE GENOMIC DNA]</scope>
    <source>
        <strain evidence="1">PWHHKU_190912</strain>
    </source>
</reference>
<comment type="caution">
    <text evidence="1">The sequence shown here is derived from an EMBL/GenBank/DDBJ whole genome shotgun (WGS) entry which is preliminary data.</text>
</comment>
<proteinExistence type="predicted"/>
<sequence>MDLREVGYDDGGLMLLDFETSGVISIESRNSHNQSLRQGRLPRLYQRRRCAGILSLYRWPSEAAALSTGLRELYSCDDGQLLQRNPWQTFSREVFRLGPLREPWGGGYRSKSGTWTLLAVETGR</sequence>
<organism evidence="1 2">
    <name type="scientific">Periplaneta americana</name>
    <name type="common">American cockroach</name>
    <name type="synonym">Blatta americana</name>
    <dbReference type="NCBI Taxonomy" id="6978"/>
    <lineage>
        <taxon>Eukaryota</taxon>
        <taxon>Metazoa</taxon>
        <taxon>Ecdysozoa</taxon>
        <taxon>Arthropoda</taxon>
        <taxon>Hexapoda</taxon>
        <taxon>Insecta</taxon>
        <taxon>Pterygota</taxon>
        <taxon>Neoptera</taxon>
        <taxon>Polyneoptera</taxon>
        <taxon>Dictyoptera</taxon>
        <taxon>Blattodea</taxon>
        <taxon>Blattoidea</taxon>
        <taxon>Blattidae</taxon>
        <taxon>Blattinae</taxon>
        <taxon>Periplaneta</taxon>
    </lineage>
</organism>
<accession>A0ABQ8TV88</accession>
<evidence type="ECO:0000313" key="2">
    <source>
        <dbReference type="Proteomes" id="UP001148838"/>
    </source>
</evidence>
<protein>
    <submittedName>
        <fullName evidence="1">Uncharacterized protein</fullName>
    </submittedName>
</protein>
<gene>
    <name evidence="1" type="ORF">ANN_01399</name>
</gene>